<dbReference type="CDD" id="cd06853">
    <property type="entry name" value="GT_WecA_like"/>
    <property type="match status" value="1"/>
</dbReference>
<accession>A0ABT9YGZ6</accession>
<protein>
    <submittedName>
        <fullName evidence="8">UDP-GlcNAc:undecaprenyl-phosphate GlcNAc-1-phosphate transferase</fullName>
        <ecNumber evidence="8">2.7.8.33</ecNumber>
    </submittedName>
</protein>
<feature type="transmembrane region" description="Helical" evidence="7">
    <location>
        <begin position="103"/>
        <end position="127"/>
    </location>
</feature>
<evidence type="ECO:0000256" key="5">
    <source>
        <dbReference type="ARBA" id="ARBA00022989"/>
    </source>
</evidence>
<keyword evidence="5 7" id="KW-1133">Transmembrane helix</keyword>
<dbReference type="PANTHER" id="PTHR22926:SF3">
    <property type="entry name" value="UNDECAPRENYL-PHOSPHATE ALPHA-N-ACETYLGLUCOSAMINYL 1-PHOSPHATE TRANSFERASE"/>
    <property type="match status" value="1"/>
</dbReference>
<evidence type="ECO:0000256" key="2">
    <source>
        <dbReference type="ARBA" id="ARBA00022475"/>
    </source>
</evidence>
<gene>
    <name evidence="8" type="ORF">J2S05_001590</name>
</gene>
<dbReference type="PROSITE" id="PS01348">
    <property type="entry name" value="MRAY_2"/>
    <property type="match status" value="1"/>
</dbReference>
<feature type="transmembrane region" description="Helical" evidence="7">
    <location>
        <begin position="183"/>
        <end position="204"/>
    </location>
</feature>
<comment type="caution">
    <text evidence="8">The sequence shown here is derived from an EMBL/GenBank/DDBJ whole genome shotgun (WGS) entry which is preliminary data.</text>
</comment>
<sequence length="360" mass="38700">MQMYMFGLITAFLVTIATVPMVMAFARKWGFVDKPDHRKVHKGNMPRIGGVAIMFGMAAGVAVLWSQLGEAQNEMGFLIAGAVILAIVGLIDDRFALGAKTKLIGQTVAAICAASSGLRIEFIQIPFIGNVEFGFLSFIVTIIWILAVINSVNLIDGLDGLAAGVTMIAVLTMLIMATGHPLAYASVIVLSLSLLGSTSGFLLYNFYPAKIFMGDTGSMFLGYAMAVISMMGLFKSVTMFSLIVPLLILAVPFIDTTFAVIRRTLNQQSIGTADKGHLHHCLLAMGYGHRKTVLIIYGISMLFGAVAVLFSQTANWVSLVLLVVILCGIMLFAEGIGLIGQKRKPLLKALGKMQLVKKLE</sequence>
<reference evidence="8 9" key="1">
    <citation type="submission" date="2023-07" db="EMBL/GenBank/DDBJ databases">
        <title>Genomic Encyclopedia of Type Strains, Phase IV (KMG-IV): sequencing the most valuable type-strain genomes for metagenomic binning, comparative biology and taxonomic classification.</title>
        <authorList>
            <person name="Goeker M."/>
        </authorList>
    </citation>
    <scope>NUCLEOTIDE SEQUENCE [LARGE SCALE GENOMIC DNA]</scope>
    <source>
        <strain evidence="8 9">DSM 19154</strain>
    </source>
</reference>
<feature type="transmembrane region" description="Helical" evidence="7">
    <location>
        <begin position="47"/>
        <end position="68"/>
    </location>
</feature>
<organism evidence="8 9">
    <name type="scientific">Alkalicoccobacillus murimartini</name>
    <dbReference type="NCBI Taxonomy" id="171685"/>
    <lineage>
        <taxon>Bacteria</taxon>
        <taxon>Bacillati</taxon>
        <taxon>Bacillota</taxon>
        <taxon>Bacilli</taxon>
        <taxon>Bacillales</taxon>
        <taxon>Bacillaceae</taxon>
        <taxon>Alkalicoccobacillus</taxon>
    </lineage>
</organism>
<name>A0ABT9YGZ6_9BACI</name>
<feature type="transmembrane region" description="Helical" evidence="7">
    <location>
        <begin position="160"/>
        <end position="177"/>
    </location>
</feature>
<dbReference type="InterPro" id="IPR018480">
    <property type="entry name" value="PNAcMuramoyl-5peptid_Trfase_CS"/>
</dbReference>
<feature type="transmembrane region" description="Helical" evidence="7">
    <location>
        <begin position="292"/>
        <end position="310"/>
    </location>
</feature>
<comment type="subcellular location">
    <subcellularLocation>
        <location evidence="1">Cell membrane</location>
        <topology evidence="1">Multi-pass membrane protein</topology>
    </subcellularLocation>
</comment>
<keyword evidence="2" id="KW-1003">Cell membrane</keyword>
<keyword evidence="3 8" id="KW-0808">Transferase</keyword>
<evidence type="ECO:0000256" key="7">
    <source>
        <dbReference type="SAM" id="Phobius"/>
    </source>
</evidence>
<feature type="transmembrane region" description="Helical" evidence="7">
    <location>
        <begin position="316"/>
        <end position="339"/>
    </location>
</feature>
<feature type="transmembrane region" description="Helical" evidence="7">
    <location>
        <begin position="74"/>
        <end position="91"/>
    </location>
</feature>
<evidence type="ECO:0000313" key="9">
    <source>
        <dbReference type="Proteomes" id="UP001225034"/>
    </source>
</evidence>
<dbReference type="InterPro" id="IPR000715">
    <property type="entry name" value="Glycosyl_transferase_4"/>
</dbReference>
<feature type="transmembrane region" description="Helical" evidence="7">
    <location>
        <begin position="240"/>
        <end position="261"/>
    </location>
</feature>
<keyword evidence="6 7" id="KW-0472">Membrane</keyword>
<keyword evidence="9" id="KW-1185">Reference proteome</keyword>
<dbReference type="Pfam" id="PF00953">
    <property type="entry name" value="Glycos_transf_4"/>
    <property type="match status" value="1"/>
</dbReference>
<feature type="transmembrane region" description="Helical" evidence="7">
    <location>
        <begin position="133"/>
        <end position="153"/>
    </location>
</feature>
<keyword evidence="4 7" id="KW-0812">Transmembrane</keyword>
<feature type="transmembrane region" description="Helical" evidence="7">
    <location>
        <begin position="216"/>
        <end position="234"/>
    </location>
</feature>
<evidence type="ECO:0000256" key="1">
    <source>
        <dbReference type="ARBA" id="ARBA00004651"/>
    </source>
</evidence>
<evidence type="ECO:0000313" key="8">
    <source>
        <dbReference type="EMBL" id="MDQ0206791.1"/>
    </source>
</evidence>
<dbReference type="EMBL" id="JAUSUA010000002">
    <property type="protein sequence ID" value="MDQ0206791.1"/>
    <property type="molecule type" value="Genomic_DNA"/>
</dbReference>
<evidence type="ECO:0000256" key="3">
    <source>
        <dbReference type="ARBA" id="ARBA00022679"/>
    </source>
</evidence>
<evidence type="ECO:0000256" key="4">
    <source>
        <dbReference type="ARBA" id="ARBA00022692"/>
    </source>
</evidence>
<dbReference type="PANTHER" id="PTHR22926">
    <property type="entry name" value="PHOSPHO-N-ACETYLMURAMOYL-PENTAPEPTIDE-TRANSFERASE"/>
    <property type="match status" value="1"/>
</dbReference>
<dbReference type="GO" id="GO:0036380">
    <property type="term" value="F:UDP-N-acetylglucosamine-undecaprenyl-phosphate N-acetylglucosaminephosphotransferase activity"/>
    <property type="evidence" value="ECO:0007669"/>
    <property type="project" value="UniProtKB-EC"/>
</dbReference>
<evidence type="ECO:0000256" key="6">
    <source>
        <dbReference type="ARBA" id="ARBA00023136"/>
    </source>
</evidence>
<dbReference type="Proteomes" id="UP001225034">
    <property type="component" value="Unassembled WGS sequence"/>
</dbReference>
<feature type="transmembrane region" description="Helical" evidence="7">
    <location>
        <begin position="6"/>
        <end position="26"/>
    </location>
</feature>
<proteinExistence type="predicted"/>
<dbReference type="EC" id="2.7.8.33" evidence="8"/>